<protein>
    <submittedName>
        <fullName evidence="1">Uncharacterized protein</fullName>
    </submittedName>
</protein>
<evidence type="ECO:0000313" key="1">
    <source>
        <dbReference type="EMBL" id="MBN8662779.1"/>
    </source>
</evidence>
<name>A0A8J7PAB7_9BACT</name>
<organism evidence="1 2">
    <name type="scientific">Candidatus Obscuribacter phosphatis</name>
    <dbReference type="NCBI Taxonomy" id="1906157"/>
    <lineage>
        <taxon>Bacteria</taxon>
        <taxon>Bacillati</taxon>
        <taxon>Candidatus Melainabacteria</taxon>
        <taxon>Candidatus Obscuribacterales</taxon>
        <taxon>Candidatus Obscuribacteraceae</taxon>
        <taxon>Candidatus Obscuribacter</taxon>
    </lineage>
</organism>
<accession>A0A8J7PAB7</accession>
<comment type="caution">
    <text evidence="1">The sequence shown here is derived from an EMBL/GenBank/DDBJ whole genome shotgun (WGS) entry which is preliminary data.</text>
</comment>
<evidence type="ECO:0000313" key="2">
    <source>
        <dbReference type="Proteomes" id="UP000664277"/>
    </source>
</evidence>
<dbReference type="EMBL" id="JAFLCK010000053">
    <property type="protein sequence ID" value="MBN8662779.1"/>
    <property type="molecule type" value="Genomic_DNA"/>
</dbReference>
<proteinExistence type="predicted"/>
<sequence>MLKQLIVKLTMFFSRLTSSLAKGKAITAPVLVVFSLGLLIAAGSTFSSSANPSDRLLQDAFQPNEVVKAVTYCPDCVQSSFSLPIGKKTAGVSKDWTSWSACSQIYVSAVEEFRSWVSLQLCKPGGKPIWLVFRSMLI</sequence>
<reference evidence="1" key="1">
    <citation type="submission" date="2021-02" db="EMBL/GenBank/DDBJ databases">
        <title>Genome-Resolved Metagenomics of a Microbial Community Performing Photosynthetic Biological Nutrient Removal.</title>
        <authorList>
            <person name="Mcdaniel E.A."/>
        </authorList>
    </citation>
    <scope>NUCLEOTIDE SEQUENCE</scope>
    <source>
        <strain evidence="1">UWPOB_OBS1</strain>
    </source>
</reference>
<gene>
    <name evidence="1" type="ORF">J0M35_20595</name>
</gene>
<dbReference type="AlphaFoldDB" id="A0A8J7PAB7"/>
<dbReference type="Proteomes" id="UP000664277">
    <property type="component" value="Unassembled WGS sequence"/>
</dbReference>